<comment type="caution">
    <text evidence="2">The sequence shown here is derived from an EMBL/GenBank/DDBJ whole genome shotgun (WGS) entry which is preliminary data.</text>
</comment>
<proteinExistence type="predicted"/>
<dbReference type="EMBL" id="BPLQ01006153">
    <property type="protein sequence ID" value="GIY20371.1"/>
    <property type="molecule type" value="Genomic_DNA"/>
</dbReference>
<accession>A0AAV4RHI4</accession>
<dbReference type="AlphaFoldDB" id="A0AAV4RHI4"/>
<reference evidence="2 3" key="1">
    <citation type="submission" date="2021-06" db="EMBL/GenBank/DDBJ databases">
        <title>Caerostris darwini draft genome.</title>
        <authorList>
            <person name="Kono N."/>
            <person name="Arakawa K."/>
        </authorList>
    </citation>
    <scope>NUCLEOTIDE SEQUENCE [LARGE SCALE GENOMIC DNA]</scope>
</reference>
<evidence type="ECO:0000313" key="2">
    <source>
        <dbReference type="EMBL" id="GIY20371.1"/>
    </source>
</evidence>
<feature type="region of interest" description="Disordered" evidence="1">
    <location>
        <begin position="1"/>
        <end position="42"/>
    </location>
</feature>
<name>A0AAV4RHI4_9ARAC</name>
<feature type="compositionally biased region" description="Low complexity" evidence="1">
    <location>
        <begin position="31"/>
        <end position="42"/>
    </location>
</feature>
<evidence type="ECO:0000256" key="1">
    <source>
        <dbReference type="SAM" id="MobiDB-lite"/>
    </source>
</evidence>
<protein>
    <submittedName>
        <fullName evidence="2">Uncharacterized protein</fullName>
    </submittedName>
</protein>
<gene>
    <name evidence="2" type="ORF">CDAR_394351</name>
</gene>
<sequence length="115" mass="12855">MMPRGEEFFDPPNPAVNQEERNGGDAGAEKSLSPSQLPSSAACLRSRPPVLRLFTNYTKYPWCTSVLSKEFSIPRIKRTSCNLLRGENSTLDSNNPAQPLHKASHCSQALRRWPL</sequence>
<keyword evidence="3" id="KW-1185">Reference proteome</keyword>
<evidence type="ECO:0000313" key="3">
    <source>
        <dbReference type="Proteomes" id="UP001054837"/>
    </source>
</evidence>
<organism evidence="2 3">
    <name type="scientific">Caerostris darwini</name>
    <dbReference type="NCBI Taxonomy" id="1538125"/>
    <lineage>
        <taxon>Eukaryota</taxon>
        <taxon>Metazoa</taxon>
        <taxon>Ecdysozoa</taxon>
        <taxon>Arthropoda</taxon>
        <taxon>Chelicerata</taxon>
        <taxon>Arachnida</taxon>
        <taxon>Araneae</taxon>
        <taxon>Araneomorphae</taxon>
        <taxon>Entelegynae</taxon>
        <taxon>Araneoidea</taxon>
        <taxon>Araneidae</taxon>
        <taxon>Caerostris</taxon>
    </lineage>
</organism>
<dbReference type="Proteomes" id="UP001054837">
    <property type="component" value="Unassembled WGS sequence"/>
</dbReference>